<feature type="transmembrane region" description="Helical" evidence="1">
    <location>
        <begin position="20"/>
        <end position="43"/>
    </location>
</feature>
<feature type="transmembrane region" description="Helical" evidence="1">
    <location>
        <begin position="134"/>
        <end position="155"/>
    </location>
</feature>
<accession>A0ABX7GSU8</accession>
<dbReference type="Proteomes" id="UP000663181">
    <property type="component" value="Chromosome"/>
</dbReference>
<keyword evidence="1" id="KW-1133">Transmembrane helix</keyword>
<name>A0ABX7GSU8_9GAMM</name>
<dbReference type="PANTHER" id="PTHR39430:SF1">
    <property type="entry name" value="PROTEASE"/>
    <property type="match status" value="1"/>
</dbReference>
<dbReference type="Pfam" id="PF02517">
    <property type="entry name" value="Rce1-like"/>
    <property type="match status" value="1"/>
</dbReference>
<keyword evidence="3" id="KW-0482">Metalloprotease</keyword>
<sequence>MTDTSLAFITPSGAPAWKRWLVYSPLARILIFAITYWLLTWVIGHFVHGVVLRGAAKTPWNDASGYLSIYVVPAFLVYLALVKWIERRRMIEFAPQDWPRAWVGVIAGVLLFTVTAGALWLFGSYHVTGTHPHVAWLLALLTLGIGPGLCEEIVFRGVLFRIVEEGLGTWGALLISAIFFGGAHMLNPDATVWTCTAITIEAGLLIGMLYHVTRSLWLCMGLHAAWNFTEGTVYGIPVSGIDTDGWLISHRTGPEWLSGGAFGAEASVVLVGICSICTLALIAVALRRGSIVAPSWRRKKPEAVSADYAVKATS</sequence>
<dbReference type="RefSeq" id="WP_188800275.1">
    <property type="nucleotide sequence ID" value="NZ_BMIZ01000002.1"/>
</dbReference>
<feature type="transmembrane region" description="Helical" evidence="1">
    <location>
        <begin position="256"/>
        <end position="286"/>
    </location>
</feature>
<evidence type="ECO:0000313" key="3">
    <source>
        <dbReference type="EMBL" id="QRN53043.1"/>
    </source>
</evidence>
<keyword evidence="4" id="KW-1185">Reference proteome</keyword>
<evidence type="ECO:0000313" key="4">
    <source>
        <dbReference type="Proteomes" id="UP000663181"/>
    </source>
</evidence>
<feature type="transmembrane region" description="Helical" evidence="1">
    <location>
        <begin position="101"/>
        <end position="122"/>
    </location>
</feature>
<keyword evidence="1" id="KW-0812">Transmembrane</keyword>
<keyword evidence="3" id="KW-0645">Protease</keyword>
<feature type="transmembrane region" description="Helical" evidence="1">
    <location>
        <begin position="167"/>
        <end position="185"/>
    </location>
</feature>
<feature type="transmembrane region" description="Helical" evidence="1">
    <location>
        <begin position="217"/>
        <end position="236"/>
    </location>
</feature>
<feature type="domain" description="CAAX prenyl protease 2/Lysostaphin resistance protein A-like" evidence="2">
    <location>
        <begin position="135"/>
        <end position="228"/>
    </location>
</feature>
<dbReference type="GO" id="GO:0008237">
    <property type="term" value="F:metallopeptidase activity"/>
    <property type="evidence" value="ECO:0007669"/>
    <property type="project" value="UniProtKB-KW"/>
</dbReference>
<dbReference type="PANTHER" id="PTHR39430">
    <property type="entry name" value="MEMBRANE-ASSOCIATED PROTEASE-RELATED"/>
    <property type="match status" value="1"/>
</dbReference>
<evidence type="ECO:0000259" key="2">
    <source>
        <dbReference type="Pfam" id="PF02517"/>
    </source>
</evidence>
<proteinExistence type="predicted"/>
<feature type="transmembrane region" description="Helical" evidence="1">
    <location>
        <begin position="63"/>
        <end position="81"/>
    </location>
</feature>
<organism evidence="3 4">
    <name type="scientific">Dyella caseinilytica</name>
    <dbReference type="NCBI Taxonomy" id="1849581"/>
    <lineage>
        <taxon>Bacteria</taxon>
        <taxon>Pseudomonadati</taxon>
        <taxon>Pseudomonadota</taxon>
        <taxon>Gammaproteobacteria</taxon>
        <taxon>Lysobacterales</taxon>
        <taxon>Rhodanobacteraceae</taxon>
        <taxon>Dyella</taxon>
    </lineage>
</organism>
<keyword evidence="3" id="KW-0378">Hydrolase</keyword>
<evidence type="ECO:0000256" key="1">
    <source>
        <dbReference type="SAM" id="Phobius"/>
    </source>
</evidence>
<keyword evidence="1" id="KW-0472">Membrane</keyword>
<dbReference type="EMBL" id="CP064030">
    <property type="protein sequence ID" value="QRN53043.1"/>
    <property type="molecule type" value="Genomic_DNA"/>
</dbReference>
<gene>
    <name evidence="3" type="ORF">ISN74_16610</name>
</gene>
<feature type="transmembrane region" description="Helical" evidence="1">
    <location>
        <begin position="191"/>
        <end position="210"/>
    </location>
</feature>
<protein>
    <submittedName>
        <fullName evidence="3">CPBP family intramembrane metalloprotease</fullName>
    </submittedName>
</protein>
<dbReference type="InterPro" id="IPR003675">
    <property type="entry name" value="Rce1/LyrA-like_dom"/>
</dbReference>
<reference evidence="3 4" key="1">
    <citation type="submission" date="2020-10" db="EMBL/GenBank/DDBJ databases">
        <title>Phylogeny of dyella-like bacteria.</title>
        <authorList>
            <person name="Fu J."/>
        </authorList>
    </citation>
    <scope>NUCLEOTIDE SEQUENCE [LARGE SCALE GENOMIC DNA]</scope>
    <source>
        <strain evidence="3 4">DHOB09</strain>
    </source>
</reference>